<evidence type="ECO:0000313" key="5">
    <source>
        <dbReference type="Proteomes" id="UP000737018"/>
    </source>
</evidence>
<name>A0A8J4QP67_9ROSI</name>
<reference evidence="4" key="1">
    <citation type="submission" date="2020-03" db="EMBL/GenBank/DDBJ databases">
        <title>Castanea mollissima Vanexum genome sequencing.</title>
        <authorList>
            <person name="Staton M."/>
        </authorList>
    </citation>
    <scope>NUCLEOTIDE SEQUENCE</scope>
    <source>
        <tissue evidence="4">Leaf</tissue>
    </source>
</reference>
<proteinExistence type="predicted"/>
<gene>
    <name evidence="4" type="ORF">CMV_019842</name>
</gene>
<feature type="transmembrane region" description="Helical" evidence="2">
    <location>
        <begin position="625"/>
        <end position="649"/>
    </location>
</feature>
<protein>
    <recommendedName>
        <fullName evidence="3">DUF8003 domain-containing protein</fullName>
    </recommendedName>
</protein>
<keyword evidence="2" id="KW-0472">Membrane</keyword>
<feature type="region of interest" description="Disordered" evidence="1">
    <location>
        <begin position="1"/>
        <end position="40"/>
    </location>
</feature>
<feature type="transmembrane region" description="Helical" evidence="2">
    <location>
        <begin position="661"/>
        <end position="684"/>
    </location>
</feature>
<dbReference type="PANTHER" id="PTHR31513">
    <property type="entry name" value="EPHRIN TYPE-B RECEPTOR"/>
    <property type="match status" value="1"/>
</dbReference>
<dbReference type="PANTHER" id="PTHR31513:SF1">
    <property type="entry name" value="EPHRIN TYPE-B RECEPTOR"/>
    <property type="match status" value="1"/>
</dbReference>
<feature type="region of interest" description="Disordered" evidence="1">
    <location>
        <begin position="519"/>
        <end position="545"/>
    </location>
</feature>
<evidence type="ECO:0000259" key="3">
    <source>
        <dbReference type="Pfam" id="PF26010"/>
    </source>
</evidence>
<organism evidence="4 5">
    <name type="scientific">Castanea mollissima</name>
    <name type="common">Chinese chestnut</name>
    <dbReference type="NCBI Taxonomy" id="60419"/>
    <lineage>
        <taxon>Eukaryota</taxon>
        <taxon>Viridiplantae</taxon>
        <taxon>Streptophyta</taxon>
        <taxon>Embryophyta</taxon>
        <taxon>Tracheophyta</taxon>
        <taxon>Spermatophyta</taxon>
        <taxon>Magnoliopsida</taxon>
        <taxon>eudicotyledons</taxon>
        <taxon>Gunneridae</taxon>
        <taxon>Pentapetalae</taxon>
        <taxon>rosids</taxon>
        <taxon>fabids</taxon>
        <taxon>Fagales</taxon>
        <taxon>Fagaceae</taxon>
        <taxon>Castanea</taxon>
    </lineage>
</organism>
<feature type="transmembrane region" description="Helical" evidence="2">
    <location>
        <begin position="208"/>
        <end position="233"/>
    </location>
</feature>
<comment type="caution">
    <text evidence="4">The sequence shown here is derived from an EMBL/GenBank/DDBJ whole genome shotgun (WGS) entry which is preliminary data.</text>
</comment>
<feature type="domain" description="DUF8003" evidence="3">
    <location>
        <begin position="128"/>
        <end position="202"/>
    </location>
</feature>
<feature type="transmembrane region" description="Helical" evidence="2">
    <location>
        <begin position="594"/>
        <end position="619"/>
    </location>
</feature>
<evidence type="ECO:0000256" key="2">
    <source>
        <dbReference type="SAM" id="Phobius"/>
    </source>
</evidence>
<keyword evidence="5" id="KW-1185">Reference proteome</keyword>
<dbReference type="Proteomes" id="UP000737018">
    <property type="component" value="Unassembled WGS sequence"/>
</dbReference>
<keyword evidence="2" id="KW-0812">Transmembrane</keyword>
<keyword evidence="2" id="KW-1133">Transmembrane helix</keyword>
<dbReference type="InterPro" id="IPR058316">
    <property type="entry name" value="DUF8003"/>
</dbReference>
<dbReference type="OrthoDB" id="122018at2759"/>
<dbReference type="EMBL" id="JRKL02003557">
    <property type="protein sequence ID" value="KAF3954873.1"/>
    <property type="molecule type" value="Genomic_DNA"/>
</dbReference>
<dbReference type="Pfam" id="PF26010">
    <property type="entry name" value="DUF8003"/>
    <property type="match status" value="1"/>
</dbReference>
<dbReference type="AlphaFoldDB" id="A0A8J4QP67"/>
<sequence>MGSFEHPLSSLSIEGSVSADGEDSEETSGKANYAVANSSNGGPGGGSGGTILLFLQTMVLGEAAILSSVGGFSSPIGAGGGGGGRIHFHWSDIPTGDVYQPIATVKGIIHARGGKGKHQGGAGENGTVTGKACPKGLYGIFCEECPAGTYKNVTGSDRALCHHCPAQELPHRAEYIAVRGGRAETPCPYRCVSDRYHMPNCYTALEELIYTFGGPWLFGLLLIVLLVLLALVLSAARMKFVGVDEFPGPAPTQHGSQIDHSFPFLESLNEVLETNRAEESQSHVHRMYFMGPNTFSEPWHLPHTPPEQIKEIVYEGAFNTFVDEINAIASYQWWEGAVYSILSVLAYPLAWSWQQWRRRLKLQRLREFVRSEYDHACLRSCRSRALYEGIKVAATSDLMLAYVDFFLGGDEKRTDLPPRLHQRFPMLLPFGGDGSYMAPFSLISDNIITSLMSQSVPPTTWYRLVAGLNAQLRLVRRSRLRATACGYFQYGLLVYAIEEENDPVSIGYIGGAVRTEQQSRAKNTYRENPPSSHLREETPLNQAHGNNESLMRRRRIFGSILDANSVLEIEEKREIFYLLSFVLHNTKPVGHQDLVGLVISMLLLGDFSLVLLTLLQLYSFTLLDVFLVLFILPLGILLPFPAGINALFSHGPRRSAGLARVYALWNITSLINVVIAFLCGYFHHNAPSPPNFQPWNVGMDESEWWIFPAALVLCKFFQSRLINWHVANLEIQDRSLYSNNFDMFWHL</sequence>
<evidence type="ECO:0000313" key="4">
    <source>
        <dbReference type="EMBL" id="KAF3954873.1"/>
    </source>
</evidence>
<accession>A0A8J4QP67</accession>
<evidence type="ECO:0000256" key="1">
    <source>
        <dbReference type="SAM" id="MobiDB-lite"/>
    </source>
</evidence>